<evidence type="ECO:0000313" key="3">
    <source>
        <dbReference type="Proteomes" id="UP000634136"/>
    </source>
</evidence>
<dbReference type="Proteomes" id="UP000634136">
    <property type="component" value="Unassembled WGS sequence"/>
</dbReference>
<keyword evidence="3" id="KW-1185">Reference proteome</keyword>
<evidence type="ECO:0000313" key="2">
    <source>
        <dbReference type="EMBL" id="KAF7838765.1"/>
    </source>
</evidence>
<gene>
    <name evidence="1" type="ORF">G2W53_007240</name>
    <name evidence="2" type="ORF">G2W53_007247</name>
</gene>
<comment type="caution">
    <text evidence="1">The sequence shown here is derived from an EMBL/GenBank/DDBJ whole genome shotgun (WGS) entry which is preliminary data.</text>
</comment>
<dbReference type="EMBL" id="JAAIUW010000003">
    <property type="protein sequence ID" value="KAF7838765.1"/>
    <property type="molecule type" value="Genomic_DNA"/>
</dbReference>
<dbReference type="EMBL" id="JAAIUW010000003">
    <property type="protein sequence ID" value="KAF7838758.1"/>
    <property type="molecule type" value="Genomic_DNA"/>
</dbReference>
<dbReference type="AlphaFoldDB" id="A0A834X5U2"/>
<proteinExistence type="predicted"/>
<evidence type="ECO:0000313" key="1">
    <source>
        <dbReference type="EMBL" id="KAF7838758.1"/>
    </source>
</evidence>
<reference evidence="1" key="1">
    <citation type="submission" date="2020-09" db="EMBL/GenBank/DDBJ databases">
        <title>Genome-Enabled Discovery of Anthraquinone Biosynthesis in Senna tora.</title>
        <authorList>
            <person name="Kang S.-H."/>
            <person name="Pandey R.P."/>
            <person name="Lee C.-M."/>
            <person name="Sim J.-S."/>
            <person name="Jeong J.-T."/>
            <person name="Choi B.-S."/>
            <person name="Jung M."/>
            <person name="Ginzburg D."/>
            <person name="Zhao K."/>
            <person name="Won S.Y."/>
            <person name="Oh T.-J."/>
            <person name="Yu Y."/>
            <person name="Kim N.-H."/>
            <person name="Lee O.R."/>
            <person name="Lee T.-H."/>
            <person name="Bashyal P."/>
            <person name="Kim T.-S."/>
            <person name="Lee W.-H."/>
            <person name="Kawkins C."/>
            <person name="Kim C.-K."/>
            <person name="Kim J.S."/>
            <person name="Ahn B.O."/>
            <person name="Rhee S.Y."/>
            <person name="Sohng J.K."/>
        </authorList>
    </citation>
    <scope>NUCLEOTIDE SEQUENCE</scope>
    <source>
        <tissue evidence="1">Leaf</tissue>
    </source>
</reference>
<name>A0A834X5U2_9FABA</name>
<sequence length="74" mass="8501">MAALPQVRGSVARPCLAFLELPGSRFATKEHITFVVLDSAYWVIERCSSRKHHILYQRIKGSFIHTKLFARSEK</sequence>
<accession>A0A834X5U2</accession>
<organism evidence="1 3">
    <name type="scientific">Senna tora</name>
    <dbReference type="NCBI Taxonomy" id="362788"/>
    <lineage>
        <taxon>Eukaryota</taxon>
        <taxon>Viridiplantae</taxon>
        <taxon>Streptophyta</taxon>
        <taxon>Embryophyta</taxon>
        <taxon>Tracheophyta</taxon>
        <taxon>Spermatophyta</taxon>
        <taxon>Magnoliopsida</taxon>
        <taxon>eudicotyledons</taxon>
        <taxon>Gunneridae</taxon>
        <taxon>Pentapetalae</taxon>
        <taxon>rosids</taxon>
        <taxon>fabids</taxon>
        <taxon>Fabales</taxon>
        <taxon>Fabaceae</taxon>
        <taxon>Caesalpinioideae</taxon>
        <taxon>Cassia clade</taxon>
        <taxon>Senna</taxon>
    </lineage>
</organism>
<protein>
    <submittedName>
        <fullName evidence="1">Uncharacterized protein</fullName>
    </submittedName>
</protein>